<comment type="caution">
    <text evidence="1">The sequence shown here is derived from an EMBL/GenBank/DDBJ whole genome shotgun (WGS) entry which is preliminary data.</text>
</comment>
<dbReference type="EMBL" id="JAUSVL010000001">
    <property type="protein sequence ID" value="MDQ0288363.1"/>
    <property type="molecule type" value="Genomic_DNA"/>
</dbReference>
<evidence type="ECO:0000313" key="2">
    <source>
        <dbReference type="Proteomes" id="UP001238163"/>
    </source>
</evidence>
<proteinExistence type="predicted"/>
<organism evidence="1 2">
    <name type="scientific">Oligosphaera ethanolica</name>
    <dbReference type="NCBI Taxonomy" id="760260"/>
    <lineage>
        <taxon>Bacteria</taxon>
        <taxon>Pseudomonadati</taxon>
        <taxon>Lentisphaerota</taxon>
        <taxon>Oligosphaeria</taxon>
        <taxon>Oligosphaerales</taxon>
        <taxon>Oligosphaeraceae</taxon>
        <taxon>Oligosphaera</taxon>
    </lineage>
</organism>
<reference evidence="1" key="1">
    <citation type="submission" date="2023-07" db="EMBL/GenBank/DDBJ databases">
        <title>Genomic Encyclopedia of Type Strains, Phase IV (KMG-IV): sequencing the most valuable type-strain genomes for metagenomic binning, comparative biology and taxonomic classification.</title>
        <authorList>
            <person name="Goeker M."/>
        </authorList>
    </citation>
    <scope>NUCLEOTIDE SEQUENCE</scope>
    <source>
        <strain evidence="1">DSM 24202</strain>
    </source>
</reference>
<sequence>MDWTVGTNWTVWNDALDARDCLRTSWERLRHNNMNIE</sequence>
<dbReference type="Proteomes" id="UP001238163">
    <property type="component" value="Unassembled WGS sequence"/>
</dbReference>
<protein>
    <submittedName>
        <fullName evidence="1">Uncharacterized protein</fullName>
    </submittedName>
</protein>
<accession>A0AAE3VD80</accession>
<dbReference type="AlphaFoldDB" id="A0AAE3VD80"/>
<evidence type="ECO:0000313" key="1">
    <source>
        <dbReference type="EMBL" id="MDQ0288363.1"/>
    </source>
</evidence>
<gene>
    <name evidence="1" type="ORF">J3R75_000470</name>
</gene>
<name>A0AAE3VD80_9BACT</name>
<keyword evidence="2" id="KW-1185">Reference proteome</keyword>